<reference evidence="1 2" key="1">
    <citation type="submission" date="2018-10" db="EMBL/GenBank/DDBJ databases">
        <title>A high-quality apple genome assembly.</title>
        <authorList>
            <person name="Hu J."/>
        </authorList>
    </citation>
    <scope>NUCLEOTIDE SEQUENCE [LARGE SCALE GENOMIC DNA]</scope>
    <source>
        <strain evidence="2">cv. HFTH1</strain>
        <tissue evidence="1">Young leaf</tissue>
    </source>
</reference>
<gene>
    <name evidence="1" type="ORF">DVH24_008684</name>
</gene>
<protein>
    <submittedName>
        <fullName evidence="1">Uncharacterized protein</fullName>
    </submittedName>
</protein>
<proteinExistence type="predicted"/>
<evidence type="ECO:0000313" key="2">
    <source>
        <dbReference type="Proteomes" id="UP000290289"/>
    </source>
</evidence>
<name>A0A498JQR1_MALDO</name>
<dbReference type="EMBL" id="RDQH01000332">
    <property type="protein sequence ID" value="RXH96184.1"/>
    <property type="molecule type" value="Genomic_DNA"/>
</dbReference>
<evidence type="ECO:0000313" key="1">
    <source>
        <dbReference type="EMBL" id="RXH96184.1"/>
    </source>
</evidence>
<dbReference type="Proteomes" id="UP000290289">
    <property type="component" value="Chromosome 6"/>
</dbReference>
<dbReference type="AlphaFoldDB" id="A0A498JQR1"/>
<feature type="non-terminal residue" evidence="1">
    <location>
        <position position="1"/>
    </location>
</feature>
<accession>A0A498JQR1</accession>
<sequence length="126" mass="14706">TFTKFLKYIFNPIPLKNLNLKIHGENVCRNVNHMICAQTHETFWELIGFGFHQNSEVKRVCVKAIQGCVTHWEVLVRVSRNKTVRVWLGLKMDNIMLQRSRAGNVVGARTEMCHESDERVKKKKLN</sequence>
<organism evidence="1 2">
    <name type="scientific">Malus domestica</name>
    <name type="common">Apple</name>
    <name type="synonym">Pyrus malus</name>
    <dbReference type="NCBI Taxonomy" id="3750"/>
    <lineage>
        <taxon>Eukaryota</taxon>
        <taxon>Viridiplantae</taxon>
        <taxon>Streptophyta</taxon>
        <taxon>Embryophyta</taxon>
        <taxon>Tracheophyta</taxon>
        <taxon>Spermatophyta</taxon>
        <taxon>Magnoliopsida</taxon>
        <taxon>eudicotyledons</taxon>
        <taxon>Gunneridae</taxon>
        <taxon>Pentapetalae</taxon>
        <taxon>rosids</taxon>
        <taxon>fabids</taxon>
        <taxon>Rosales</taxon>
        <taxon>Rosaceae</taxon>
        <taxon>Amygdaloideae</taxon>
        <taxon>Maleae</taxon>
        <taxon>Malus</taxon>
    </lineage>
</organism>
<keyword evidence="2" id="KW-1185">Reference proteome</keyword>
<comment type="caution">
    <text evidence="1">The sequence shown here is derived from an EMBL/GenBank/DDBJ whole genome shotgun (WGS) entry which is preliminary data.</text>
</comment>